<dbReference type="InterPro" id="IPR027417">
    <property type="entry name" value="P-loop_NTPase"/>
</dbReference>
<feature type="repeat" description="ANK" evidence="2">
    <location>
        <begin position="1023"/>
        <end position="1055"/>
    </location>
</feature>
<protein>
    <submittedName>
        <fullName evidence="6">Uncharacterized protein</fullName>
    </submittedName>
</protein>
<dbReference type="InterPro" id="IPR002110">
    <property type="entry name" value="Ankyrin_rpt"/>
</dbReference>
<dbReference type="InterPro" id="IPR036770">
    <property type="entry name" value="Ankyrin_rpt-contain_sf"/>
</dbReference>
<dbReference type="Pfam" id="PF14479">
    <property type="entry name" value="HeLo"/>
    <property type="match status" value="1"/>
</dbReference>
<gene>
    <name evidence="6" type="ORF">M413DRAFT_28372</name>
</gene>
<dbReference type="Pfam" id="PF24883">
    <property type="entry name" value="NPHP3_N"/>
    <property type="match status" value="1"/>
</dbReference>
<dbReference type="EMBL" id="KN831782">
    <property type="protein sequence ID" value="KIM40558.1"/>
    <property type="molecule type" value="Genomic_DNA"/>
</dbReference>
<evidence type="ECO:0000313" key="6">
    <source>
        <dbReference type="EMBL" id="KIM40558.1"/>
    </source>
</evidence>
<keyword evidence="2" id="KW-0040">ANK repeat</keyword>
<dbReference type="Gene3D" id="1.25.40.20">
    <property type="entry name" value="Ankyrin repeat-containing domain"/>
    <property type="match status" value="1"/>
</dbReference>
<dbReference type="PROSITE" id="PS50297">
    <property type="entry name" value="ANK_REP_REGION"/>
    <property type="match status" value="1"/>
</dbReference>
<name>A0A0C2XS59_HEBCY</name>
<dbReference type="Pfam" id="PF00023">
    <property type="entry name" value="Ank"/>
    <property type="match status" value="1"/>
</dbReference>
<feature type="domain" description="GPI inositol-deacylase winged helix" evidence="4">
    <location>
        <begin position="543"/>
        <end position="636"/>
    </location>
</feature>
<dbReference type="SUPFAM" id="SSF48403">
    <property type="entry name" value="Ankyrin repeat"/>
    <property type="match status" value="1"/>
</dbReference>
<dbReference type="Pfam" id="PF22939">
    <property type="entry name" value="WHD_GPIID"/>
    <property type="match status" value="1"/>
</dbReference>
<dbReference type="OrthoDB" id="7464126at2759"/>
<evidence type="ECO:0000259" key="3">
    <source>
        <dbReference type="Pfam" id="PF14479"/>
    </source>
</evidence>
<organism evidence="6 7">
    <name type="scientific">Hebeloma cylindrosporum</name>
    <dbReference type="NCBI Taxonomy" id="76867"/>
    <lineage>
        <taxon>Eukaryota</taxon>
        <taxon>Fungi</taxon>
        <taxon>Dikarya</taxon>
        <taxon>Basidiomycota</taxon>
        <taxon>Agaricomycotina</taxon>
        <taxon>Agaricomycetes</taxon>
        <taxon>Agaricomycetidae</taxon>
        <taxon>Agaricales</taxon>
        <taxon>Agaricineae</taxon>
        <taxon>Hymenogastraceae</taxon>
        <taxon>Hebeloma</taxon>
    </lineage>
</organism>
<dbReference type="AlphaFoldDB" id="A0A0C2XS59"/>
<dbReference type="STRING" id="686832.A0A0C2XS59"/>
<evidence type="ECO:0000313" key="7">
    <source>
        <dbReference type="Proteomes" id="UP000053424"/>
    </source>
</evidence>
<dbReference type="SMART" id="SM00248">
    <property type="entry name" value="ANK"/>
    <property type="match status" value="3"/>
</dbReference>
<sequence>MEVAGFAIGVVGLAGLYSTCIQLLGQIESSRMDYIAGDLHTLHARLCATNYLLKEWGWGVGLDSTGIPNSEIRHPKLADAEKRKVAFCILASVERLFENMEKLEKYGLVLKNVPILESSGTVVETNAEIDRLTKNAAKKFSISRRIVWVVRDKDRFGQLLATLATLIGNLYEVIPPESAHVLAVEGLTKRLAELCCSIDEDAESRTAAMLEANQYQRDVRLYIESRDRQEVLCWIAAVSTVQEYEDEIRERTPGTCKWILDRDFFLGWKQSPEHPPILWIHGPPGSGKSVLAASTIEYLVTSTSYPVAYFMCVHDDEDKKNPSSVLRSWVAQLSQQRIDAFEEVQRAREGKENRKPTEAELWRMLKAILLKIGRCFLLIDGLDECIDQDPFRRGRVATCGLREQFMTDLHENIQSSSARVLIISRDEVDIRHSLLGDDSFEEASNSTVVEYAITDDDTQDDLRLFSLATVQKRLGSSQKALQESLADEICDKSDGMFLWVRIGSERLKRGMTSAQLRRIVQETSPNLHALYQRDLEKILLLDAEDRKRAQDVFRWILFGVRPLTVRELSEAVLVDPEGKAEPVLDELPEPIGQDFIDFQILRLCGSLVTIRPESEVEDLETYTLHLVHYSVKEFIMGQWKISTGNSVLQALSEAEGQGILASTCIAKIFSILPEIRELLRLEIEVEEIEPDSLRGSGQADVSIVKTSPGDVDALYNTGNPPFEHFATYSVLHWMDHVRAYENLGGSLLPALKRMLATAPEQALWNVGDVAEDIDPQKLDPFRLCSSLFMDGWPFCVLNSAIYHGTLAGCRFLVEERGFNVHTPSDPSAIGMAMFRDHWEDRIQMVELIAGLYSPNDGPGGVERLCEEVGRHASRNSLPILWGRFPCLSENGSAVINSALNYNNDDIVVPLVEYGCDPTPYMERAVKFTSVDNLKVIIPKYPAPLRDNKILRDVCSELNMIRSSSGAVEVVGLLLSAGAGPLSGCLSATAPRSSFDVAKLLLDHGADINDRARVKNPYSGRYVELGTPLQIASMRDNVAFVAFLLNRGADPNVDGVAVMWGCWDWLWCDKAELWAPDNWTSGKPEALARERGRWEIVDLFKRHREGKQSIVEDVEKNWKPAPSMAMGICLPNS</sequence>
<dbReference type="Proteomes" id="UP000053424">
    <property type="component" value="Unassembled WGS sequence"/>
</dbReference>
<dbReference type="PANTHER" id="PTHR10039">
    <property type="entry name" value="AMELOGENIN"/>
    <property type="match status" value="1"/>
</dbReference>
<evidence type="ECO:0000259" key="5">
    <source>
        <dbReference type="Pfam" id="PF24883"/>
    </source>
</evidence>
<dbReference type="InterPro" id="IPR038305">
    <property type="entry name" value="HeLo_sf"/>
</dbReference>
<proteinExistence type="predicted"/>
<reference evidence="7" key="2">
    <citation type="submission" date="2015-01" db="EMBL/GenBank/DDBJ databases">
        <title>Evolutionary Origins and Diversification of the Mycorrhizal Mutualists.</title>
        <authorList>
            <consortium name="DOE Joint Genome Institute"/>
            <consortium name="Mycorrhizal Genomics Consortium"/>
            <person name="Kohler A."/>
            <person name="Kuo A."/>
            <person name="Nagy L.G."/>
            <person name="Floudas D."/>
            <person name="Copeland A."/>
            <person name="Barry K.W."/>
            <person name="Cichocki N."/>
            <person name="Veneault-Fourrey C."/>
            <person name="LaButti K."/>
            <person name="Lindquist E.A."/>
            <person name="Lipzen A."/>
            <person name="Lundell T."/>
            <person name="Morin E."/>
            <person name="Murat C."/>
            <person name="Riley R."/>
            <person name="Ohm R."/>
            <person name="Sun H."/>
            <person name="Tunlid A."/>
            <person name="Henrissat B."/>
            <person name="Grigoriev I.V."/>
            <person name="Hibbett D.S."/>
            <person name="Martin F."/>
        </authorList>
    </citation>
    <scope>NUCLEOTIDE SEQUENCE [LARGE SCALE GENOMIC DNA]</scope>
    <source>
        <strain evidence="7">h7</strain>
    </source>
</reference>
<evidence type="ECO:0000256" key="2">
    <source>
        <dbReference type="PROSITE-ProRule" id="PRU00023"/>
    </source>
</evidence>
<accession>A0A0C2XS59</accession>
<dbReference type="HOGENOM" id="CLU_000288_34_8_1"/>
<evidence type="ECO:0000256" key="1">
    <source>
        <dbReference type="ARBA" id="ARBA00022737"/>
    </source>
</evidence>
<dbReference type="Gene3D" id="1.20.120.1020">
    <property type="entry name" value="Prion-inhibition and propagation, HeLo domain"/>
    <property type="match status" value="1"/>
</dbReference>
<evidence type="ECO:0000259" key="4">
    <source>
        <dbReference type="Pfam" id="PF22939"/>
    </source>
</evidence>
<dbReference type="PANTHER" id="PTHR10039:SF14">
    <property type="entry name" value="NACHT DOMAIN-CONTAINING PROTEIN"/>
    <property type="match status" value="1"/>
</dbReference>
<dbReference type="InterPro" id="IPR056884">
    <property type="entry name" value="NPHP3-like_N"/>
</dbReference>
<dbReference type="InterPro" id="IPR029498">
    <property type="entry name" value="HeLo_dom"/>
</dbReference>
<reference evidence="6 7" key="1">
    <citation type="submission" date="2014-04" db="EMBL/GenBank/DDBJ databases">
        <authorList>
            <consortium name="DOE Joint Genome Institute"/>
            <person name="Kuo A."/>
            <person name="Gay G."/>
            <person name="Dore J."/>
            <person name="Kohler A."/>
            <person name="Nagy L.G."/>
            <person name="Floudas D."/>
            <person name="Copeland A."/>
            <person name="Barry K.W."/>
            <person name="Cichocki N."/>
            <person name="Veneault-Fourrey C."/>
            <person name="LaButti K."/>
            <person name="Lindquist E.A."/>
            <person name="Lipzen A."/>
            <person name="Lundell T."/>
            <person name="Morin E."/>
            <person name="Murat C."/>
            <person name="Sun H."/>
            <person name="Tunlid A."/>
            <person name="Henrissat B."/>
            <person name="Grigoriev I.V."/>
            <person name="Hibbett D.S."/>
            <person name="Martin F."/>
            <person name="Nordberg H.P."/>
            <person name="Cantor M.N."/>
            <person name="Hua S.X."/>
        </authorList>
    </citation>
    <scope>NUCLEOTIDE SEQUENCE [LARGE SCALE GENOMIC DNA]</scope>
    <source>
        <strain evidence="7">h7</strain>
    </source>
</reference>
<keyword evidence="7" id="KW-1185">Reference proteome</keyword>
<feature type="domain" description="Nephrocystin 3-like N-terminal" evidence="5">
    <location>
        <begin position="254"/>
        <end position="425"/>
    </location>
</feature>
<feature type="domain" description="Prion-inhibition and propagation HeLo" evidence="3">
    <location>
        <begin position="5"/>
        <end position="178"/>
    </location>
</feature>
<dbReference type="InterPro" id="IPR054471">
    <property type="entry name" value="GPIID_WHD"/>
</dbReference>
<keyword evidence="1" id="KW-0677">Repeat</keyword>
<dbReference type="PROSITE" id="PS50088">
    <property type="entry name" value="ANK_REPEAT"/>
    <property type="match status" value="1"/>
</dbReference>
<dbReference type="SUPFAM" id="SSF52540">
    <property type="entry name" value="P-loop containing nucleoside triphosphate hydrolases"/>
    <property type="match status" value="1"/>
</dbReference>
<dbReference type="Gene3D" id="3.40.50.300">
    <property type="entry name" value="P-loop containing nucleotide triphosphate hydrolases"/>
    <property type="match status" value="1"/>
</dbReference>